<organism evidence="1">
    <name type="scientific">Sesamum angustifolium</name>
    <dbReference type="NCBI Taxonomy" id="2727405"/>
    <lineage>
        <taxon>Eukaryota</taxon>
        <taxon>Viridiplantae</taxon>
        <taxon>Streptophyta</taxon>
        <taxon>Embryophyta</taxon>
        <taxon>Tracheophyta</taxon>
        <taxon>Spermatophyta</taxon>
        <taxon>Magnoliopsida</taxon>
        <taxon>eudicotyledons</taxon>
        <taxon>Gunneridae</taxon>
        <taxon>Pentapetalae</taxon>
        <taxon>asterids</taxon>
        <taxon>lamiids</taxon>
        <taxon>Lamiales</taxon>
        <taxon>Pedaliaceae</taxon>
        <taxon>Sesamum</taxon>
    </lineage>
</organism>
<protein>
    <submittedName>
        <fullName evidence="1">Secreted RxLR effector protein</fullName>
    </submittedName>
</protein>
<dbReference type="EMBL" id="JACGWK010001617">
    <property type="protein sequence ID" value="KAL0285057.1"/>
    <property type="molecule type" value="Genomic_DNA"/>
</dbReference>
<comment type="caution">
    <text evidence="1">The sequence shown here is derived from an EMBL/GenBank/DDBJ whole genome shotgun (WGS) entry which is preliminary data.</text>
</comment>
<accession>A0AAW2IRT6</accession>
<dbReference type="PANTHER" id="PTHR11439:SF496">
    <property type="entry name" value="RNA-DIRECTED DNA POLYMERASE"/>
    <property type="match status" value="1"/>
</dbReference>
<reference evidence="1" key="1">
    <citation type="submission" date="2020-06" db="EMBL/GenBank/DDBJ databases">
        <authorList>
            <person name="Li T."/>
            <person name="Hu X."/>
            <person name="Zhang T."/>
            <person name="Song X."/>
            <person name="Zhang H."/>
            <person name="Dai N."/>
            <person name="Sheng W."/>
            <person name="Hou X."/>
            <person name="Wei L."/>
        </authorList>
    </citation>
    <scope>NUCLEOTIDE SEQUENCE</scope>
    <source>
        <strain evidence="1">G01</strain>
        <tissue evidence="1">Leaf</tissue>
    </source>
</reference>
<reference evidence="1" key="2">
    <citation type="journal article" date="2024" name="Plant">
        <title>Genomic evolution and insights into agronomic trait innovations of Sesamum species.</title>
        <authorList>
            <person name="Miao H."/>
            <person name="Wang L."/>
            <person name="Qu L."/>
            <person name="Liu H."/>
            <person name="Sun Y."/>
            <person name="Le M."/>
            <person name="Wang Q."/>
            <person name="Wei S."/>
            <person name="Zheng Y."/>
            <person name="Lin W."/>
            <person name="Duan Y."/>
            <person name="Cao H."/>
            <person name="Xiong S."/>
            <person name="Wang X."/>
            <person name="Wei L."/>
            <person name="Li C."/>
            <person name="Ma Q."/>
            <person name="Ju M."/>
            <person name="Zhao R."/>
            <person name="Li G."/>
            <person name="Mu C."/>
            <person name="Tian Q."/>
            <person name="Mei H."/>
            <person name="Zhang T."/>
            <person name="Gao T."/>
            <person name="Zhang H."/>
        </authorList>
    </citation>
    <scope>NUCLEOTIDE SEQUENCE</scope>
    <source>
        <strain evidence="1">G01</strain>
    </source>
</reference>
<dbReference type="AlphaFoldDB" id="A0AAW2IRT6"/>
<dbReference type="PANTHER" id="PTHR11439">
    <property type="entry name" value="GAG-POL-RELATED RETROTRANSPOSON"/>
    <property type="match status" value="1"/>
</dbReference>
<gene>
    <name evidence="1" type="ORF">Sangu_2795500</name>
</gene>
<proteinExistence type="predicted"/>
<name>A0AAW2IRT6_9LAMI</name>
<dbReference type="CDD" id="cd09272">
    <property type="entry name" value="RNase_HI_RT_Ty1"/>
    <property type="match status" value="1"/>
</dbReference>
<evidence type="ECO:0000313" key="1">
    <source>
        <dbReference type="EMBL" id="KAL0285057.1"/>
    </source>
</evidence>
<sequence length="125" mass="13704">MSDIPYASAVRSIQYVVQCTKPDITYTLSVTGRFQACVGEAHWSIVKTILKCGELILKGYSNASFQLNDDDAKSQSGFVFKLNGGVVSWKSSEQATTAYSTIEAEYIDPSEAAKEVVWMKTTSKS</sequence>